<dbReference type="InterPro" id="IPR026820">
    <property type="entry name" value="VioB/RebD_dom"/>
</dbReference>
<evidence type="ECO:0000259" key="1">
    <source>
        <dbReference type="Pfam" id="PF12902"/>
    </source>
</evidence>
<protein>
    <submittedName>
        <fullName evidence="2">Ferritin-like domain-containing protein</fullName>
    </submittedName>
</protein>
<sequence length="707" mass="74454">MSTPTPATTPCNLQDAQQVISCLHAHLNAICAVEFYTIPLYLTATYSFSVAAGNSTTPLSATDSTPLFWWMQQKSLSVAVQEMYHLQCASNIANAAGFHPSLDPSVFDWSGPVPHLPNVKGTGFDNLPNVLDVLIGIETPIEGGFPPPNLQVVYDSISALYHATLTLLDIVVAAEGLLPLQPGPVLSGGSPQAPLVAPDQMNYLTFQSRYQYTVVKCADDIAHLANAVSFQGEGAGVVADFASKFPNLAKVLQAGDDGSNGEVPAQYQPKAGSRFARWDNVSHYERFVALKAMMTSAGYEAAAAQLPAGRSVFNRTGAADPDRPAWVADAAALQNCINLAYSRTLDIINNGMTVGGPLDTANSGSSYTFTVVMTSFKYLIPQLWQWGQVPTFSYVAGVTDDQLQAAFDQADPLCLYHWDKVTQQIREEQPDDMNVCQGLNSCQGLGWGGLGTQAGDGACATADIHTCSGGNSCRHRGGCGYTVSGSPIEDQWVPGWNSCKGLGGCQVPISTQQKFSSPAPQGSKVQPGDGVWDEARKLLQKNGVDVTRSVQARQGWQATGVNVTQGQPLTVSHCSGLWSADPDTNGGAPYDAKGCPGVIVPADQTGYPIVGVAMGALVGRIAGGTPFLIGDGISLSSAPAGGLLELCINDDINHLYGPGLADNFGSVSVEITTPITQPLPQPQSKQVPGGVNYNGLARREAITPTST</sequence>
<name>A0ABW2YAE4_9GAMM</name>
<reference evidence="3" key="1">
    <citation type="journal article" date="2019" name="Int. J. Syst. Evol. Microbiol.">
        <title>The Global Catalogue of Microorganisms (GCM) 10K type strain sequencing project: providing services to taxonomists for standard genome sequencing and annotation.</title>
        <authorList>
            <consortium name="The Broad Institute Genomics Platform"/>
            <consortium name="The Broad Institute Genome Sequencing Center for Infectious Disease"/>
            <person name="Wu L."/>
            <person name="Ma J."/>
        </authorList>
    </citation>
    <scope>NUCLEOTIDE SEQUENCE [LARGE SCALE GENOMIC DNA]</scope>
    <source>
        <strain evidence="3">CCUG 55585</strain>
    </source>
</reference>
<dbReference type="EMBL" id="JBHTIF010000001">
    <property type="protein sequence ID" value="MFD0724581.1"/>
    <property type="molecule type" value="Genomic_DNA"/>
</dbReference>
<dbReference type="Pfam" id="PF12902">
    <property type="entry name" value="Ferritin-like"/>
    <property type="match status" value="1"/>
</dbReference>
<dbReference type="Proteomes" id="UP001597110">
    <property type="component" value="Unassembled WGS sequence"/>
</dbReference>
<keyword evidence="3" id="KW-1185">Reference proteome</keyword>
<proteinExistence type="predicted"/>
<dbReference type="InterPro" id="IPR012347">
    <property type="entry name" value="Ferritin-like"/>
</dbReference>
<feature type="domain" description="Iminophenyl-pyruvate dimer synthase" evidence="1">
    <location>
        <begin position="31"/>
        <end position="171"/>
    </location>
</feature>
<evidence type="ECO:0000313" key="2">
    <source>
        <dbReference type="EMBL" id="MFD0724581.1"/>
    </source>
</evidence>
<dbReference type="Gene3D" id="2.60.120.430">
    <property type="entry name" value="Galactose-binding lectin"/>
    <property type="match status" value="1"/>
</dbReference>
<comment type="caution">
    <text evidence="2">The sequence shown here is derived from an EMBL/GenBank/DDBJ whole genome shotgun (WGS) entry which is preliminary data.</text>
</comment>
<organism evidence="2 3">
    <name type="scientific">Lysobacter brunescens</name>
    <dbReference type="NCBI Taxonomy" id="262323"/>
    <lineage>
        <taxon>Bacteria</taxon>
        <taxon>Pseudomonadati</taxon>
        <taxon>Pseudomonadota</taxon>
        <taxon>Gammaproteobacteria</taxon>
        <taxon>Lysobacterales</taxon>
        <taxon>Lysobacteraceae</taxon>
        <taxon>Lysobacter</taxon>
    </lineage>
</organism>
<dbReference type="Gene3D" id="1.20.1260.10">
    <property type="match status" value="1"/>
</dbReference>
<dbReference type="RefSeq" id="WP_386822235.1">
    <property type="nucleotide sequence ID" value="NZ_JBHTIF010000001.1"/>
</dbReference>
<accession>A0ABW2YAE4</accession>
<gene>
    <name evidence="2" type="ORF">ACFQ0E_03105</name>
</gene>
<evidence type="ECO:0000313" key="3">
    <source>
        <dbReference type="Proteomes" id="UP001597110"/>
    </source>
</evidence>